<reference evidence="2" key="1">
    <citation type="journal article" date="2012" name="J. Bacteriol.">
        <title>Genome sequence of the haloalkaliphilic methanotrophic bacterium Methylomicrobium alcaliphilum 20Z.</title>
        <authorList>
            <person name="Vuilleumier S."/>
            <person name="Khmelenina V.N."/>
            <person name="Bringel F."/>
            <person name="Reshetnikov A.S."/>
            <person name="Lajus A."/>
            <person name="Mangenot S."/>
            <person name="Rouy Z."/>
            <person name="Op den Camp H.J."/>
            <person name="Jetten M.S."/>
            <person name="Dispirito A.A."/>
            <person name="Dunfield P."/>
            <person name="Klotz M.G."/>
            <person name="Semrau J.D."/>
            <person name="Stein L.Y."/>
            <person name="Barbe V."/>
            <person name="Medigue C."/>
            <person name="Trotsenko Y.A."/>
            <person name="Kalyuzhnaya M.G."/>
        </authorList>
    </citation>
    <scope>NUCLEOTIDE SEQUENCE [LARGE SCALE GENOMIC DNA]</scope>
    <source>
        <strain evidence="2">DSM 19304 / NCIMB 14124 / VKM B-2133 / 20Z</strain>
    </source>
</reference>
<evidence type="ECO:0000313" key="2">
    <source>
        <dbReference type="Proteomes" id="UP000008315"/>
    </source>
</evidence>
<organism evidence="1 2">
    <name type="scientific">Methylotuvimicrobium alcaliphilum (strain DSM 19304 / NCIMB 14124 / VKM B-2133 / 20Z)</name>
    <name type="common">Methylomicrobium alcaliphilum</name>
    <dbReference type="NCBI Taxonomy" id="1091494"/>
    <lineage>
        <taxon>Bacteria</taxon>
        <taxon>Pseudomonadati</taxon>
        <taxon>Pseudomonadota</taxon>
        <taxon>Gammaproteobacteria</taxon>
        <taxon>Methylococcales</taxon>
        <taxon>Methylococcaceae</taxon>
        <taxon>Methylotuvimicrobium</taxon>
    </lineage>
</organism>
<gene>
    <name evidence="1" type="ordered locus">MEALZ_0549</name>
</gene>
<dbReference type="Proteomes" id="UP000008315">
    <property type="component" value="Chromosome"/>
</dbReference>
<dbReference type="STRING" id="1091494.MEALZ_0549"/>
<proteinExistence type="predicted"/>
<accession>G4SZ97</accession>
<dbReference type="PATRIC" id="fig|271065.3.peg.566"/>
<keyword evidence="2" id="KW-1185">Reference proteome</keyword>
<dbReference type="HOGENOM" id="CLU_3009054_0_0_6"/>
<protein>
    <submittedName>
        <fullName evidence="1">Uncharacterized protein</fullName>
    </submittedName>
</protein>
<sequence length="56" mass="6378">MLDWQLLRSKIRPRCRHPHEAHCTPLLVSKLAIDSIAAIVNHGEMAGSLIPFLYEK</sequence>
<name>G4SZ97_META2</name>
<evidence type="ECO:0000313" key="1">
    <source>
        <dbReference type="EMBL" id="CCE22247.1"/>
    </source>
</evidence>
<dbReference type="EMBL" id="FO082060">
    <property type="protein sequence ID" value="CCE22247.1"/>
    <property type="molecule type" value="Genomic_DNA"/>
</dbReference>
<dbReference type="AlphaFoldDB" id="G4SZ97"/>
<dbReference type="KEGG" id="mah:MEALZ_0549"/>